<dbReference type="SUPFAM" id="SSF48452">
    <property type="entry name" value="TPR-like"/>
    <property type="match status" value="2"/>
</dbReference>
<dbReference type="EMBL" id="CP063458">
    <property type="protein sequence ID" value="QOV91676.1"/>
    <property type="molecule type" value="Genomic_DNA"/>
</dbReference>
<evidence type="ECO:0000313" key="5">
    <source>
        <dbReference type="Proteomes" id="UP000593765"/>
    </source>
</evidence>
<dbReference type="InterPro" id="IPR051685">
    <property type="entry name" value="Ycf3/AcsC/BcsC/TPR_MFPF"/>
</dbReference>
<dbReference type="PANTHER" id="PTHR44943:SF8">
    <property type="entry name" value="TPR REPEAT-CONTAINING PROTEIN MJ0263"/>
    <property type="match status" value="1"/>
</dbReference>
<dbReference type="Gene3D" id="1.25.40.10">
    <property type="entry name" value="Tetratricopeptide repeat domain"/>
    <property type="match status" value="2"/>
</dbReference>
<protein>
    <recommendedName>
        <fullName evidence="6">Tetratricopeptide repeat protein</fullName>
    </recommendedName>
</protein>
<evidence type="ECO:0008006" key="6">
    <source>
        <dbReference type="Google" id="ProtNLM"/>
    </source>
</evidence>
<dbReference type="SMART" id="SM00028">
    <property type="entry name" value="TPR"/>
    <property type="match status" value="3"/>
</dbReference>
<dbReference type="Proteomes" id="UP000593765">
    <property type="component" value="Chromosome"/>
</dbReference>
<sequence>MAEVPAGYKQIPEEDQKKAEVFFERARTVADTGNYEYAIEMYLQGLNYDPESVKTHITVREMGLIRKSRGGKPLGMFDKPKMTKGDEKKNMLAYEKMAAYDPGNMEHMKSFMLGALKAGCYDTVLWIGGILFNANLQLKKPSFETFKVLKDTFCAVHRYREASDVMTHMQRMKPADMDLSHEAKNLAANMAMKDGGYGSGGSFRDSVRDKDTQEKLMRQDMDVRSEDQSARLVREMEEDYAKDPADIARFNRLIESLKKTEMLEYENRAIELLEQRFRDTKAYKFKKSINEITLSQLSRQERSLREEATKNPKDMDLRKDYAAFLRDKFERELEIYKETVANYPTDSTARYEMGVRMYKLKRFDEAIPVFQQVRMDPKYRMTVTILLGRAFLEAGFVDEAVDTLQEAIAGYNVRGDEKSIEIYYYCAMALEQKGDVAAAVKMYSQVAQWNFNYRDVQQRIKRLRGQAPGQQNPPAELSPTT</sequence>
<organism evidence="4 5">
    <name type="scientific">Humisphaera borealis</name>
    <dbReference type="NCBI Taxonomy" id="2807512"/>
    <lineage>
        <taxon>Bacteria</taxon>
        <taxon>Pseudomonadati</taxon>
        <taxon>Planctomycetota</taxon>
        <taxon>Phycisphaerae</taxon>
        <taxon>Tepidisphaerales</taxon>
        <taxon>Tepidisphaeraceae</taxon>
        <taxon>Humisphaera</taxon>
    </lineage>
</organism>
<keyword evidence="2 3" id="KW-0802">TPR repeat</keyword>
<evidence type="ECO:0000256" key="2">
    <source>
        <dbReference type="ARBA" id="ARBA00022803"/>
    </source>
</evidence>
<reference evidence="4 5" key="1">
    <citation type="submission" date="2020-10" db="EMBL/GenBank/DDBJ databases">
        <title>Wide distribution of Phycisphaera-like planctomycetes from WD2101 soil group in peatlands and genome analysis of the first cultivated representative.</title>
        <authorList>
            <person name="Dedysh S.N."/>
            <person name="Beletsky A.V."/>
            <person name="Ivanova A."/>
            <person name="Kulichevskaya I.S."/>
            <person name="Suzina N.E."/>
            <person name="Philippov D.A."/>
            <person name="Rakitin A.L."/>
            <person name="Mardanov A.V."/>
            <person name="Ravin N.V."/>
        </authorList>
    </citation>
    <scope>NUCLEOTIDE SEQUENCE [LARGE SCALE GENOMIC DNA]</scope>
    <source>
        <strain evidence="4 5">M1803</strain>
    </source>
</reference>
<dbReference type="RefSeq" id="WP_206294980.1">
    <property type="nucleotide sequence ID" value="NZ_CP063458.1"/>
</dbReference>
<name>A0A7M2X1P3_9BACT</name>
<accession>A0A7M2X1P3</accession>
<proteinExistence type="predicted"/>
<evidence type="ECO:0000313" key="4">
    <source>
        <dbReference type="EMBL" id="QOV91676.1"/>
    </source>
</evidence>
<dbReference type="PANTHER" id="PTHR44943">
    <property type="entry name" value="CELLULOSE SYNTHASE OPERON PROTEIN C"/>
    <property type="match status" value="1"/>
</dbReference>
<dbReference type="Pfam" id="PF13432">
    <property type="entry name" value="TPR_16"/>
    <property type="match status" value="1"/>
</dbReference>
<evidence type="ECO:0000256" key="1">
    <source>
        <dbReference type="ARBA" id="ARBA00022737"/>
    </source>
</evidence>
<dbReference type="AlphaFoldDB" id="A0A7M2X1P3"/>
<feature type="repeat" description="TPR" evidence="3">
    <location>
        <begin position="19"/>
        <end position="52"/>
    </location>
</feature>
<keyword evidence="5" id="KW-1185">Reference proteome</keyword>
<dbReference type="InterPro" id="IPR019734">
    <property type="entry name" value="TPR_rpt"/>
</dbReference>
<dbReference type="PROSITE" id="PS50005">
    <property type="entry name" value="TPR"/>
    <property type="match status" value="1"/>
</dbReference>
<gene>
    <name evidence="4" type="ORF">IPV69_10055</name>
</gene>
<dbReference type="KEGG" id="hbs:IPV69_10055"/>
<keyword evidence="1" id="KW-0677">Repeat</keyword>
<dbReference type="InterPro" id="IPR011990">
    <property type="entry name" value="TPR-like_helical_dom_sf"/>
</dbReference>
<evidence type="ECO:0000256" key="3">
    <source>
        <dbReference type="PROSITE-ProRule" id="PRU00339"/>
    </source>
</evidence>